<evidence type="ECO:0000256" key="3">
    <source>
        <dbReference type="ARBA" id="ARBA00022475"/>
    </source>
</evidence>
<feature type="domain" description="ABC transmembrane type-1" evidence="8">
    <location>
        <begin position="93"/>
        <end position="304"/>
    </location>
</feature>
<keyword evidence="5 7" id="KW-1133">Transmembrane helix</keyword>
<dbReference type="RefSeq" id="WP_189016580.1">
    <property type="nucleotide sequence ID" value="NZ_BMHE01000034.1"/>
</dbReference>
<dbReference type="SUPFAM" id="SSF161098">
    <property type="entry name" value="MetI-like"/>
    <property type="match status" value="1"/>
</dbReference>
<dbReference type="PANTHER" id="PTHR30465">
    <property type="entry name" value="INNER MEMBRANE ABC TRANSPORTER"/>
    <property type="match status" value="1"/>
</dbReference>
<sequence>MRAYMTKRMLFAIPTLLGATVLIFFIFALTPGDFVDSDVSLPVDRAAELKAIYGLDQPIIQRYWHWMVNALQGNLGYSLKYQMPVVSLLKTYMLNSLVISGASLLLTWVLSIGLGVLSAVRRYSWYDGVLTLLVFATMSFPTFFLGLLLIKYFAVDLGWLPVSGMQTTNSNAIGWARLWDVSKHAFLPVAVLTIASIGSVTRIVRADVINVIKQDFIRMARAKGLKEKTVVYKHALRNAILPAITLLGLEIPFLFSGAIITEQIFTWPGIGFVHMQAISVRDYPLLMGFTLFVTVVTVAGNLMAEWLYAVADPRIRLK</sequence>
<reference evidence="10" key="1">
    <citation type="journal article" date="2019" name="Int. J. Syst. Evol. Microbiol.">
        <title>The Global Catalogue of Microorganisms (GCM) 10K type strain sequencing project: providing services to taxonomists for standard genome sequencing and annotation.</title>
        <authorList>
            <consortium name="The Broad Institute Genomics Platform"/>
            <consortium name="The Broad Institute Genome Sequencing Center for Infectious Disease"/>
            <person name="Wu L."/>
            <person name="Ma J."/>
        </authorList>
    </citation>
    <scope>NUCLEOTIDE SEQUENCE [LARGE SCALE GENOMIC DNA]</scope>
    <source>
        <strain evidence="10">CGMCC 1.15043</strain>
    </source>
</reference>
<keyword evidence="4 7" id="KW-0812">Transmembrane</keyword>
<evidence type="ECO:0000256" key="1">
    <source>
        <dbReference type="ARBA" id="ARBA00004651"/>
    </source>
</evidence>
<dbReference type="InterPro" id="IPR045621">
    <property type="entry name" value="BPD_transp_1_N"/>
</dbReference>
<dbReference type="InterPro" id="IPR000515">
    <property type="entry name" value="MetI-like"/>
</dbReference>
<feature type="transmembrane region" description="Helical" evidence="7">
    <location>
        <begin position="92"/>
        <end position="117"/>
    </location>
</feature>
<gene>
    <name evidence="9" type="ORF">GCM10008018_50840</name>
</gene>
<feature type="transmembrane region" description="Helical" evidence="7">
    <location>
        <begin position="129"/>
        <end position="154"/>
    </location>
</feature>
<evidence type="ECO:0000313" key="10">
    <source>
        <dbReference type="Proteomes" id="UP000615455"/>
    </source>
</evidence>
<evidence type="ECO:0000256" key="6">
    <source>
        <dbReference type="ARBA" id="ARBA00023136"/>
    </source>
</evidence>
<evidence type="ECO:0000256" key="2">
    <source>
        <dbReference type="ARBA" id="ARBA00022448"/>
    </source>
</evidence>
<comment type="subcellular location">
    <subcellularLocation>
        <location evidence="1 7">Cell membrane</location>
        <topology evidence="1 7">Multi-pass membrane protein</topology>
    </subcellularLocation>
</comment>
<feature type="transmembrane region" description="Helical" evidence="7">
    <location>
        <begin position="185"/>
        <end position="204"/>
    </location>
</feature>
<dbReference type="PROSITE" id="PS50928">
    <property type="entry name" value="ABC_TM1"/>
    <property type="match status" value="1"/>
</dbReference>
<keyword evidence="3" id="KW-1003">Cell membrane</keyword>
<evidence type="ECO:0000313" key="9">
    <source>
        <dbReference type="EMBL" id="GFZ98411.1"/>
    </source>
</evidence>
<evidence type="ECO:0000256" key="5">
    <source>
        <dbReference type="ARBA" id="ARBA00022989"/>
    </source>
</evidence>
<evidence type="ECO:0000256" key="7">
    <source>
        <dbReference type="RuleBase" id="RU363032"/>
    </source>
</evidence>
<keyword evidence="2 7" id="KW-0813">Transport</keyword>
<keyword evidence="10" id="KW-1185">Reference proteome</keyword>
<accession>A0ABQ1F3M3</accession>
<comment type="similarity">
    <text evidence="7">Belongs to the binding-protein-dependent transport system permease family.</text>
</comment>
<dbReference type="Gene3D" id="1.10.3720.10">
    <property type="entry name" value="MetI-like"/>
    <property type="match status" value="1"/>
</dbReference>
<dbReference type="PANTHER" id="PTHR30465:SF0">
    <property type="entry name" value="OLIGOPEPTIDE TRANSPORT SYSTEM PERMEASE PROTEIN APPB"/>
    <property type="match status" value="1"/>
</dbReference>
<dbReference type="EMBL" id="BMHE01000034">
    <property type="protein sequence ID" value="GFZ98411.1"/>
    <property type="molecule type" value="Genomic_DNA"/>
</dbReference>
<dbReference type="Pfam" id="PF00528">
    <property type="entry name" value="BPD_transp_1"/>
    <property type="match status" value="1"/>
</dbReference>
<dbReference type="CDD" id="cd06261">
    <property type="entry name" value="TM_PBP2"/>
    <property type="match status" value="1"/>
</dbReference>
<dbReference type="InterPro" id="IPR035906">
    <property type="entry name" value="MetI-like_sf"/>
</dbReference>
<evidence type="ECO:0000259" key="8">
    <source>
        <dbReference type="PROSITE" id="PS50928"/>
    </source>
</evidence>
<evidence type="ECO:0000256" key="4">
    <source>
        <dbReference type="ARBA" id="ARBA00022692"/>
    </source>
</evidence>
<feature type="transmembrane region" description="Helical" evidence="7">
    <location>
        <begin position="285"/>
        <end position="308"/>
    </location>
</feature>
<proteinExistence type="inferred from homology"/>
<comment type="caution">
    <text evidence="9">The sequence shown here is derived from an EMBL/GenBank/DDBJ whole genome shotgun (WGS) entry which is preliminary data.</text>
</comment>
<protein>
    <submittedName>
        <fullName evidence="9">Peptide ABC transporter permease</fullName>
    </submittedName>
</protein>
<organism evidence="9 10">
    <name type="scientific">Paenibacillus marchantiophytorum</name>
    <dbReference type="NCBI Taxonomy" id="1619310"/>
    <lineage>
        <taxon>Bacteria</taxon>
        <taxon>Bacillati</taxon>
        <taxon>Bacillota</taxon>
        <taxon>Bacilli</taxon>
        <taxon>Bacillales</taxon>
        <taxon>Paenibacillaceae</taxon>
        <taxon>Paenibacillus</taxon>
    </lineage>
</organism>
<dbReference type="Proteomes" id="UP000615455">
    <property type="component" value="Unassembled WGS sequence"/>
</dbReference>
<keyword evidence="6 7" id="KW-0472">Membrane</keyword>
<feature type="transmembrane region" description="Helical" evidence="7">
    <location>
        <begin position="239"/>
        <end position="265"/>
    </location>
</feature>
<name>A0ABQ1F3M3_9BACL</name>
<dbReference type="Pfam" id="PF19300">
    <property type="entry name" value="BPD_transp_1_N"/>
    <property type="match status" value="1"/>
</dbReference>